<dbReference type="RefSeq" id="WP_109748066.1">
    <property type="nucleotide sequence ID" value="NZ_JANKBI010000015.1"/>
</dbReference>
<evidence type="ECO:0000313" key="6">
    <source>
        <dbReference type="Proteomes" id="UP000245412"/>
    </source>
</evidence>
<dbReference type="InterPro" id="IPR055170">
    <property type="entry name" value="GFO_IDH_MocA-like_dom"/>
</dbReference>
<accession>A0AB73SZK6</accession>
<dbReference type="Pfam" id="PF01408">
    <property type="entry name" value="GFO_IDH_MocA"/>
    <property type="match status" value="1"/>
</dbReference>
<feature type="domain" description="GFO/IDH/MocA-like oxidoreductase" evidence="4">
    <location>
        <begin position="143"/>
        <end position="267"/>
    </location>
</feature>
<dbReference type="PANTHER" id="PTHR42840">
    <property type="entry name" value="NAD(P)-BINDING ROSSMANN-FOLD SUPERFAMILY PROTEIN-RELATED"/>
    <property type="match status" value="1"/>
</dbReference>
<feature type="domain" description="Gfo/Idh/MocA-like oxidoreductase N-terminal" evidence="3">
    <location>
        <begin position="15"/>
        <end position="135"/>
    </location>
</feature>
<dbReference type="EMBL" id="QGGY01000015">
    <property type="protein sequence ID" value="PWJ72887.1"/>
    <property type="molecule type" value="Genomic_DNA"/>
</dbReference>
<dbReference type="GO" id="GO:0005737">
    <property type="term" value="C:cytoplasm"/>
    <property type="evidence" value="ECO:0007669"/>
    <property type="project" value="TreeGrafter"/>
</dbReference>
<dbReference type="Gene3D" id="3.40.50.720">
    <property type="entry name" value="NAD(P)-binding Rossmann-like Domain"/>
    <property type="match status" value="1"/>
</dbReference>
<dbReference type="InterPro" id="IPR000683">
    <property type="entry name" value="Gfo/Idh/MocA-like_OxRdtase_N"/>
</dbReference>
<protein>
    <submittedName>
        <fullName evidence="5">Myo-inositol 2-dehydrogenase/D-chiro-inositol 1-dehydrogenase/scyllo-inositol 2-dehydrogenase (NAD+)</fullName>
    </submittedName>
</protein>
<dbReference type="InterPro" id="IPR036291">
    <property type="entry name" value="NAD(P)-bd_dom_sf"/>
</dbReference>
<name>A0AB73SZK6_9FIRM</name>
<evidence type="ECO:0000256" key="1">
    <source>
        <dbReference type="ARBA" id="ARBA00010928"/>
    </source>
</evidence>
<dbReference type="Gene3D" id="3.30.360.10">
    <property type="entry name" value="Dihydrodipicolinate Reductase, domain 2"/>
    <property type="match status" value="1"/>
</dbReference>
<organism evidence="5 6">
    <name type="scientific">Murimonas intestini</name>
    <dbReference type="NCBI Taxonomy" id="1337051"/>
    <lineage>
        <taxon>Bacteria</taxon>
        <taxon>Bacillati</taxon>
        <taxon>Bacillota</taxon>
        <taxon>Clostridia</taxon>
        <taxon>Lachnospirales</taxon>
        <taxon>Lachnospiraceae</taxon>
        <taxon>Murimonas</taxon>
    </lineage>
</organism>
<keyword evidence="6" id="KW-1185">Reference proteome</keyword>
<dbReference type="GO" id="GO:0000166">
    <property type="term" value="F:nucleotide binding"/>
    <property type="evidence" value="ECO:0007669"/>
    <property type="project" value="InterPro"/>
</dbReference>
<reference evidence="5 6" key="1">
    <citation type="submission" date="2018-05" db="EMBL/GenBank/DDBJ databases">
        <authorList>
            <person name="Goeker M."/>
            <person name="Huntemann M."/>
            <person name="Clum A."/>
            <person name="Pillay M."/>
            <person name="Palaniappan K."/>
            <person name="Varghese N."/>
            <person name="Mikhailova N."/>
            <person name="Stamatis D."/>
            <person name="Reddy T."/>
            <person name="Daum C."/>
            <person name="Shapiro N."/>
            <person name="Ivanova N."/>
            <person name="Kyrpides N."/>
            <person name="Woyke T."/>
        </authorList>
    </citation>
    <scope>NUCLEOTIDE SEQUENCE [LARGE SCALE GENOMIC DNA]</scope>
    <source>
        <strain evidence="5 6">DSM 26524</strain>
    </source>
</reference>
<dbReference type="AlphaFoldDB" id="A0AB73SZK6"/>
<dbReference type="GO" id="GO:0016491">
    <property type="term" value="F:oxidoreductase activity"/>
    <property type="evidence" value="ECO:0007669"/>
    <property type="project" value="UniProtKB-KW"/>
</dbReference>
<dbReference type="PANTHER" id="PTHR42840:SF3">
    <property type="entry name" value="BINDING ROSSMANN FOLD OXIDOREDUCTASE, PUTATIVE (AFU_ORTHOLOGUE AFUA_2G10240)-RELATED"/>
    <property type="match status" value="1"/>
</dbReference>
<dbReference type="GO" id="GO:0006740">
    <property type="term" value="P:NADPH regeneration"/>
    <property type="evidence" value="ECO:0007669"/>
    <property type="project" value="TreeGrafter"/>
</dbReference>
<keyword evidence="2" id="KW-0560">Oxidoreductase</keyword>
<gene>
    <name evidence="5" type="ORF">C7383_11537</name>
</gene>
<evidence type="ECO:0000259" key="4">
    <source>
        <dbReference type="Pfam" id="PF22725"/>
    </source>
</evidence>
<dbReference type="SUPFAM" id="SSF51735">
    <property type="entry name" value="NAD(P)-binding Rossmann-fold domains"/>
    <property type="match status" value="1"/>
</dbReference>
<evidence type="ECO:0000259" key="3">
    <source>
        <dbReference type="Pfam" id="PF01408"/>
    </source>
</evidence>
<proteinExistence type="inferred from homology"/>
<dbReference type="SUPFAM" id="SSF55347">
    <property type="entry name" value="Glyceraldehyde-3-phosphate dehydrogenase-like, C-terminal domain"/>
    <property type="match status" value="1"/>
</dbReference>
<evidence type="ECO:0000256" key="2">
    <source>
        <dbReference type="ARBA" id="ARBA00023002"/>
    </source>
</evidence>
<comment type="similarity">
    <text evidence="1">Belongs to the Gfo/Idh/MocA family.</text>
</comment>
<dbReference type="Pfam" id="PF22725">
    <property type="entry name" value="GFO_IDH_MocA_C3"/>
    <property type="match status" value="1"/>
</dbReference>
<dbReference type="Proteomes" id="UP000245412">
    <property type="component" value="Unassembled WGS sequence"/>
</dbReference>
<comment type="caution">
    <text evidence="5">The sequence shown here is derived from an EMBL/GenBank/DDBJ whole genome shotgun (WGS) entry which is preliminary data.</text>
</comment>
<sequence length="350" mass="38447">MTIKERKTKNKRDKIKVCLIGAGRAGMIHARNFTASIPDAEIAGVSDTDGTEAQRAAAELGAAYWYEDYSEAIMKCNADAVVIATPTKYHCEIAIMAAAHGMHIFCEKPMAMNEEECERMFRAAEENGVILQVGFMRRFDAGFVKAKKMVDEGEIGDVVMIKSLTRGPSTPHEWMYDIKKSNGPLAEVNSHDIDTLRWFSGSEPERIYAVGGNFRCRDAAEQYPDFYDTVLLNIKMKNGVIGCIEGAQGVGYGYDARLEVLGTRGVIKVGSLKEDTVISCSAGSGIHSDAVKSWRNLFEQAYLEEDKFFIQCIQNGSKPAPDGRDGKMAVAVVRAGNESINTGKVIKLVM</sequence>
<evidence type="ECO:0000313" key="5">
    <source>
        <dbReference type="EMBL" id="PWJ72887.1"/>
    </source>
</evidence>